<dbReference type="PROSITE" id="PS50043">
    <property type="entry name" value="HTH_LUXR_2"/>
    <property type="match status" value="1"/>
</dbReference>
<dbReference type="SUPFAM" id="SSF52540">
    <property type="entry name" value="P-loop containing nucleoside triphosphate hydrolases"/>
    <property type="match status" value="1"/>
</dbReference>
<dbReference type="SUPFAM" id="SSF48452">
    <property type="entry name" value="TPR-like"/>
    <property type="match status" value="2"/>
</dbReference>
<dbReference type="InterPro" id="IPR036388">
    <property type="entry name" value="WH-like_DNA-bd_sf"/>
</dbReference>
<dbReference type="AlphaFoldDB" id="A0A4R8V8E8"/>
<dbReference type="InterPro" id="IPR027417">
    <property type="entry name" value="P-loop_NTPase"/>
</dbReference>
<dbReference type="RefSeq" id="WP_104094979.1">
    <property type="nucleotide sequence ID" value="NZ_JACHBP010000001.1"/>
</dbReference>
<dbReference type="SUPFAM" id="SSF46894">
    <property type="entry name" value="C-terminal effector domain of the bipartite response regulators"/>
    <property type="match status" value="1"/>
</dbReference>
<dbReference type="Proteomes" id="UP000298488">
    <property type="component" value="Unassembled WGS sequence"/>
</dbReference>
<dbReference type="InterPro" id="IPR016032">
    <property type="entry name" value="Sig_transdc_resp-reg_C-effctor"/>
</dbReference>
<evidence type="ECO:0000256" key="3">
    <source>
        <dbReference type="ARBA" id="ARBA00023163"/>
    </source>
</evidence>
<comment type="caution">
    <text evidence="4">The sequence shown here is derived from an EMBL/GenBank/DDBJ whole genome shotgun (WGS) entry which is preliminary data.</text>
</comment>
<organism evidence="4 5">
    <name type="scientific">Terrimesophilobacter mesophilus</name>
    <dbReference type="NCBI Taxonomy" id="433647"/>
    <lineage>
        <taxon>Bacteria</taxon>
        <taxon>Bacillati</taxon>
        <taxon>Actinomycetota</taxon>
        <taxon>Actinomycetes</taxon>
        <taxon>Micrococcales</taxon>
        <taxon>Microbacteriaceae</taxon>
        <taxon>Terrimesophilobacter</taxon>
    </lineage>
</organism>
<name>A0A4R8V8E8_9MICO</name>
<evidence type="ECO:0000313" key="4">
    <source>
        <dbReference type="EMBL" id="TFB79099.1"/>
    </source>
</evidence>
<dbReference type="Gene3D" id="1.25.40.10">
    <property type="entry name" value="Tetratricopeptide repeat domain"/>
    <property type="match status" value="1"/>
</dbReference>
<dbReference type="OrthoDB" id="3656034at2"/>
<dbReference type="InterPro" id="IPR041664">
    <property type="entry name" value="AAA_16"/>
</dbReference>
<gene>
    <name evidence="4" type="ORF">E3N84_02920</name>
</gene>
<dbReference type="Pfam" id="PF13191">
    <property type="entry name" value="AAA_16"/>
    <property type="match status" value="1"/>
</dbReference>
<dbReference type="Gene3D" id="1.10.10.10">
    <property type="entry name" value="Winged helix-like DNA-binding domain superfamily/Winged helix DNA-binding domain"/>
    <property type="match status" value="1"/>
</dbReference>
<evidence type="ECO:0000313" key="5">
    <source>
        <dbReference type="Proteomes" id="UP000298488"/>
    </source>
</evidence>
<dbReference type="EMBL" id="SOFI01000003">
    <property type="protein sequence ID" value="TFB79099.1"/>
    <property type="molecule type" value="Genomic_DNA"/>
</dbReference>
<dbReference type="SMART" id="SM00421">
    <property type="entry name" value="HTH_LUXR"/>
    <property type="match status" value="1"/>
</dbReference>
<evidence type="ECO:0000256" key="2">
    <source>
        <dbReference type="ARBA" id="ARBA00023125"/>
    </source>
</evidence>
<dbReference type="PANTHER" id="PTHR44688">
    <property type="entry name" value="DNA-BINDING TRANSCRIPTIONAL ACTIVATOR DEVR_DOSR"/>
    <property type="match status" value="1"/>
</dbReference>
<dbReference type="InterPro" id="IPR011990">
    <property type="entry name" value="TPR-like_helical_dom_sf"/>
</dbReference>
<dbReference type="Gene3D" id="3.40.50.300">
    <property type="entry name" value="P-loop containing nucleotide triphosphate hydrolases"/>
    <property type="match status" value="1"/>
</dbReference>
<keyword evidence="3" id="KW-0804">Transcription</keyword>
<dbReference type="CDD" id="cd06170">
    <property type="entry name" value="LuxR_C_like"/>
    <property type="match status" value="1"/>
</dbReference>
<accession>A0A4R8V8E8</accession>
<proteinExistence type="predicted"/>
<evidence type="ECO:0000256" key="1">
    <source>
        <dbReference type="ARBA" id="ARBA00023015"/>
    </source>
</evidence>
<sequence length="916" mass="96045">MAVVERESERSTLRRVLSTVGEPGAQAISVVGIPGIGKSTLVGLAVAECTDWLVLTARGTPLGAQVPHGVLVQLFAGLARSTAAGEPPFDGPGGMIRELMVDGAVGADMAALSYALHWIVSRLAEDRRVLVVVDDLHWADPASLSILGHAMGLLGSVGVGFLFGVRRGHPDDVGQELTAIVRGSTIVAPGPLTLAGTTAIVEGTGLDAEQVHELSGGVPFYVTELVAMGAAGRQLTSSAQVIESIGGRLAQHGGVHRDVARAAAILGTEATGATVAELAGVSESSLDPIVATLADDGILSASGRLIPAHPLVGEAIRNEMGESARAAFHDRAARILHARGASGSSVSAHILRSPVGVDAWRVTVLMGAGRVAIAAGAPGDAVAYLDRALLEMRADDPLRLTLLTEAAHASLAANDPAAAVSHLRNALALSDDVDARSRVLADLGDALFDAGDHAGAEAAYLQGAEELTAAGTDTTRPIFREFVARGLSAHLSFVLGPPVMSSEVIQQTIDQPQERDTPQDARLLAAAAVGFTLSGEPNERTRSLALRAYRRWPRSRSDFADDPTTYLLSGALTTSGLFAEGIELLTSAAHSARMRGRLLSEATARYCRGSVYFSQGDFRRAIPDLVAAVNSVPLGWARYRESAETLLIRWHIAVGDNAAAARIALTEQYESVSAAFQSIQYIGRSDYWTGVGRPSKGLGLAYDARDLLPSGAESFEFGWRGSAGDALFALGDVAAASRLAKEEVALAETSGKHATALGPALYRLARALGDDAEAIGLARRALEVLGPSRRYARAHVHELLAGRLVSSGDAAGAVELLLHALEYVQSQRLARAEKRILASLTAIGHPMIPSSLDRRIASLTPSEFRVATLASQGMSNREIAASLFVTLKTVEFHLSRCYRKLGIPARRDLAGILRAS</sequence>
<reference evidence="4 5" key="1">
    <citation type="submission" date="2019-03" db="EMBL/GenBank/DDBJ databases">
        <title>Genomics of glacier-inhabiting Cryobacterium strains.</title>
        <authorList>
            <person name="Liu Q."/>
            <person name="Xin Y.-H."/>
        </authorList>
    </citation>
    <scope>NUCLEOTIDE SEQUENCE [LARGE SCALE GENOMIC DNA]</scope>
    <source>
        <strain evidence="4 5">CGMCC 1.10440</strain>
    </source>
</reference>
<dbReference type="Pfam" id="PF00196">
    <property type="entry name" value="GerE"/>
    <property type="match status" value="1"/>
</dbReference>
<protein>
    <submittedName>
        <fullName evidence="4">Uncharacterized protein</fullName>
    </submittedName>
</protein>
<dbReference type="PANTHER" id="PTHR44688:SF16">
    <property type="entry name" value="DNA-BINDING TRANSCRIPTIONAL ACTIVATOR DEVR_DOSR"/>
    <property type="match status" value="1"/>
</dbReference>
<keyword evidence="1" id="KW-0805">Transcription regulation</keyword>
<dbReference type="GO" id="GO:0006355">
    <property type="term" value="P:regulation of DNA-templated transcription"/>
    <property type="evidence" value="ECO:0007669"/>
    <property type="project" value="InterPro"/>
</dbReference>
<keyword evidence="5" id="KW-1185">Reference proteome</keyword>
<dbReference type="InterPro" id="IPR000792">
    <property type="entry name" value="Tscrpt_reg_LuxR_C"/>
</dbReference>
<dbReference type="PRINTS" id="PR00038">
    <property type="entry name" value="HTHLUXR"/>
</dbReference>
<dbReference type="GO" id="GO:0003677">
    <property type="term" value="F:DNA binding"/>
    <property type="evidence" value="ECO:0007669"/>
    <property type="project" value="UniProtKB-KW"/>
</dbReference>
<keyword evidence="2" id="KW-0238">DNA-binding</keyword>